<dbReference type="EMBL" id="KE681409">
    <property type="protein sequence ID" value="ERE69546.1"/>
    <property type="molecule type" value="Genomic_DNA"/>
</dbReference>
<dbReference type="AlphaFoldDB" id="A0A061I0V9"/>
<dbReference type="Proteomes" id="UP000030759">
    <property type="component" value="Unassembled WGS sequence"/>
</dbReference>
<evidence type="ECO:0000313" key="2">
    <source>
        <dbReference type="Proteomes" id="UP000030759"/>
    </source>
</evidence>
<name>A0A061I0V9_CRIGR</name>
<reference evidence="2" key="1">
    <citation type="journal article" date="2013" name="Nat. Biotechnol.">
        <title>Chinese hamster genome sequenced from sorted chromosomes.</title>
        <authorList>
            <person name="Brinkrolf K."/>
            <person name="Rupp O."/>
            <person name="Laux H."/>
            <person name="Kollin F."/>
            <person name="Ernst W."/>
            <person name="Linke B."/>
            <person name="Kofler R."/>
            <person name="Romand S."/>
            <person name="Hesse F."/>
            <person name="Budach W.E."/>
            <person name="Galosy S."/>
            <person name="Muller D."/>
            <person name="Noll T."/>
            <person name="Wienberg J."/>
            <person name="Jostock T."/>
            <person name="Leonard M."/>
            <person name="Grillari J."/>
            <person name="Tauch A."/>
            <person name="Goesmann A."/>
            <person name="Helk B."/>
            <person name="Mott J.E."/>
            <person name="Puhler A."/>
            <person name="Borth N."/>
        </authorList>
    </citation>
    <scope>NUCLEOTIDE SEQUENCE [LARGE SCALE GENOMIC DNA]</scope>
    <source>
        <strain evidence="2">17A/GY</strain>
    </source>
</reference>
<organism evidence="1 2">
    <name type="scientific">Cricetulus griseus</name>
    <name type="common">Chinese hamster</name>
    <name type="synonym">Cricetulus barabensis griseus</name>
    <dbReference type="NCBI Taxonomy" id="10029"/>
    <lineage>
        <taxon>Eukaryota</taxon>
        <taxon>Metazoa</taxon>
        <taxon>Chordata</taxon>
        <taxon>Craniata</taxon>
        <taxon>Vertebrata</taxon>
        <taxon>Euteleostomi</taxon>
        <taxon>Mammalia</taxon>
        <taxon>Eutheria</taxon>
        <taxon>Euarchontoglires</taxon>
        <taxon>Glires</taxon>
        <taxon>Rodentia</taxon>
        <taxon>Myomorpha</taxon>
        <taxon>Muroidea</taxon>
        <taxon>Cricetidae</taxon>
        <taxon>Cricetinae</taxon>
        <taxon>Cricetulus</taxon>
    </lineage>
</organism>
<protein>
    <submittedName>
        <fullName evidence="1">Uncharacterized protein</fullName>
    </submittedName>
</protein>
<evidence type="ECO:0000313" key="1">
    <source>
        <dbReference type="EMBL" id="ERE69546.1"/>
    </source>
</evidence>
<accession>A0A061I0V9</accession>
<proteinExistence type="predicted"/>
<gene>
    <name evidence="1" type="ORF">H671_6g17079</name>
</gene>
<sequence length="67" mass="7284">MISSFVIANVWGIAISMIRTSLGNCEQDLLSQDKALTIDQRHKVTQVQLSKPGSPCLLTSLAVWIVG</sequence>